<dbReference type="Proteomes" id="UP001042704">
    <property type="component" value="Chromosome"/>
</dbReference>
<dbReference type="KEGG" id="maqe:RJ40_05570"/>
<name>A0A8A3S5M1_9EURY</name>
<dbReference type="EMBL" id="CP036172">
    <property type="protein sequence ID" value="QSZ67000.1"/>
    <property type="molecule type" value="Genomic_DNA"/>
</dbReference>
<reference evidence="1" key="1">
    <citation type="journal article" date="2001" name="Int. J. Syst. Evol. Microbiol.">
        <title>Methanofollis aquaemaris sp. nov., a methanogen isolated from an aquaculture fish pond.</title>
        <authorList>
            <person name="Lai M.C."/>
            <person name="Chen S.C."/>
        </authorList>
    </citation>
    <scope>NUCLEOTIDE SEQUENCE</scope>
    <source>
        <strain evidence="1">N2F9704</strain>
    </source>
</reference>
<evidence type="ECO:0000313" key="2">
    <source>
        <dbReference type="Proteomes" id="UP001042704"/>
    </source>
</evidence>
<dbReference type="AlphaFoldDB" id="A0A8A3S5M1"/>
<organism evidence="1 2">
    <name type="scientific">Methanofollis aquaemaris</name>
    <dbReference type="NCBI Taxonomy" id="126734"/>
    <lineage>
        <taxon>Archaea</taxon>
        <taxon>Methanobacteriati</taxon>
        <taxon>Methanobacteriota</taxon>
        <taxon>Stenosarchaea group</taxon>
        <taxon>Methanomicrobia</taxon>
        <taxon>Methanomicrobiales</taxon>
        <taxon>Methanomicrobiaceae</taxon>
        <taxon>Methanofollis</taxon>
    </lineage>
</organism>
<keyword evidence="2" id="KW-1185">Reference proteome</keyword>
<sequence>MSSELTEETLFILNLLYKRRSVRSDRGYHSEMLKKLYLKKFPGRDHLSFKKALKILLNEGYITKIAKKEDKYYISNISKAVSALENHGYSASKGL</sequence>
<reference evidence="1" key="2">
    <citation type="submission" date="2019-02" db="EMBL/GenBank/DDBJ databases">
        <authorList>
            <person name="Chen S.-C."/>
            <person name="Chien H.-H."/>
            <person name="Lai M.-C."/>
        </authorList>
    </citation>
    <scope>NUCLEOTIDE SEQUENCE</scope>
    <source>
        <strain evidence="1">N2F9704</strain>
    </source>
</reference>
<gene>
    <name evidence="1" type="ORF">RJ40_05570</name>
</gene>
<proteinExistence type="predicted"/>
<evidence type="ECO:0000313" key="1">
    <source>
        <dbReference type="EMBL" id="QSZ67000.1"/>
    </source>
</evidence>
<protein>
    <submittedName>
        <fullName evidence="1">Uncharacterized protein</fullName>
    </submittedName>
</protein>
<accession>A0A8A3S5M1</accession>